<comment type="caution">
    <text evidence="13">The sequence shown here is derived from an EMBL/GenBank/DDBJ whole genome shotgun (WGS) entry which is preliminary data.</text>
</comment>
<dbReference type="GO" id="GO:0006310">
    <property type="term" value="P:DNA recombination"/>
    <property type="evidence" value="ECO:0007669"/>
    <property type="project" value="UniProtKB-KW"/>
</dbReference>
<keyword evidence="3" id="KW-0132">Cell division</keyword>
<dbReference type="GO" id="GO:0003677">
    <property type="term" value="F:DNA binding"/>
    <property type="evidence" value="ECO:0007669"/>
    <property type="project" value="UniProtKB-UniRule"/>
</dbReference>
<dbReference type="EMBL" id="MUBK01000062">
    <property type="protein sequence ID" value="OTA15099.1"/>
    <property type="molecule type" value="Genomic_DNA"/>
</dbReference>
<keyword evidence="14" id="KW-1185">Reference proteome</keyword>
<dbReference type="PROSITE" id="PS51900">
    <property type="entry name" value="CB"/>
    <property type="match status" value="1"/>
</dbReference>
<keyword evidence="7" id="KW-0233">DNA recombination</keyword>
<keyword evidence="6 9" id="KW-0238">DNA-binding</keyword>
<feature type="compositionally biased region" description="Basic and acidic residues" evidence="10">
    <location>
        <begin position="300"/>
        <end position="311"/>
    </location>
</feature>
<evidence type="ECO:0000256" key="6">
    <source>
        <dbReference type="ARBA" id="ARBA00023125"/>
    </source>
</evidence>
<evidence type="ECO:0000259" key="11">
    <source>
        <dbReference type="PROSITE" id="PS51898"/>
    </source>
</evidence>
<feature type="domain" description="Tyr recombinase" evidence="11">
    <location>
        <begin position="117"/>
        <end position="301"/>
    </location>
</feature>
<evidence type="ECO:0000313" key="14">
    <source>
        <dbReference type="Proteomes" id="UP000194204"/>
    </source>
</evidence>
<feature type="compositionally biased region" description="Polar residues" evidence="10">
    <location>
        <begin position="312"/>
        <end position="321"/>
    </location>
</feature>
<dbReference type="InterPro" id="IPR050090">
    <property type="entry name" value="Tyrosine_recombinase_XerCD"/>
</dbReference>
<evidence type="ECO:0000256" key="9">
    <source>
        <dbReference type="PROSITE-ProRule" id="PRU01248"/>
    </source>
</evidence>
<dbReference type="OrthoDB" id="9801717at2"/>
<dbReference type="PANTHER" id="PTHR30349">
    <property type="entry name" value="PHAGE INTEGRASE-RELATED"/>
    <property type="match status" value="1"/>
</dbReference>
<keyword evidence="8" id="KW-0131">Cell cycle</keyword>
<proteinExistence type="predicted"/>
<dbReference type="PROSITE" id="PS51898">
    <property type="entry name" value="TYR_RECOMBINASE"/>
    <property type="match status" value="1"/>
</dbReference>
<dbReference type="Gene3D" id="1.10.150.130">
    <property type="match status" value="1"/>
</dbReference>
<feature type="region of interest" description="Disordered" evidence="10">
    <location>
        <begin position="300"/>
        <end position="343"/>
    </location>
</feature>
<accession>A0A1Y2SA85</accession>
<evidence type="ECO:0000256" key="8">
    <source>
        <dbReference type="ARBA" id="ARBA00023306"/>
    </source>
</evidence>
<dbReference type="InterPro" id="IPR002104">
    <property type="entry name" value="Integrase_catalytic"/>
</dbReference>
<evidence type="ECO:0000313" key="13">
    <source>
        <dbReference type="EMBL" id="OTA15099.1"/>
    </source>
</evidence>
<dbReference type="GO" id="GO:0051301">
    <property type="term" value="P:cell division"/>
    <property type="evidence" value="ECO:0007669"/>
    <property type="project" value="UniProtKB-KW"/>
</dbReference>
<evidence type="ECO:0000256" key="1">
    <source>
        <dbReference type="ARBA" id="ARBA00004496"/>
    </source>
</evidence>
<dbReference type="PANTHER" id="PTHR30349:SF77">
    <property type="entry name" value="TYROSINE RECOMBINASE XERC"/>
    <property type="match status" value="1"/>
</dbReference>
<evidence type="ECO:0000256" key="5">
    <source>
        <dbReference type="ARBA" id="ARBA00022908"/>
    </source>
</evidence>
<organism evidence="13 14">
    <name type="scientific">Xenorhabdus beddingii</name>
    <dbReference type="NCBI Taxonomy" id="40578"/>
    <lineage>
        <taxon>Bacteria</taxon>
        <taxon>Pseudomonadati</taxon>
        <taxon>Pseudomonadota</taxon>
        <taxon>Gammaproteobacteria</taxon>
        <taxon>Enterobacterales</taxon>
        <taxon>Morganellaceae</taxon>
        <taxon>Xenorhabdus</taxon>
    </lineage>
</organism>
<dbReference type="Pfam" id="PF00589">
    <property type="entry name" value="Phage_integrase"/>
    <property type="match status" value="1"/>
</dbReference>
<dbReference type="SUPFAM" id="SSF56349">
    <property type="entry name" value="DNA breaking-rejoining enzymes"/>
    <property type="match status" value="1"/>
</dbReference>
<dbReference type="InterPro" id="IPR013762">
    <property type="entry name" value="Integrase-like_cat_sf"/>
</dbReference>
<dbReference type="GO" id="GO:0007059">
    <property type="term" value="P:chromosome segregation"/>
    <property type="evidence" value="ECO:0007669"/>
    <property type="project" value="UniProtKB-KW"/>
</dbReference>
<dbReference type="RefSeq" id="WP_086114215.1">
    <property type="nucleotide sequence ID" value="NZ_CAWNHF010000170.1"/>
</dbReference>
<evidence type="ECO:0000256" key="2">
    <source>
        <dbReference type="ARBA" id="ARBA00022490"/>
    </source>
</evidence>
<comment type="subcellular location">
    <subcellularLocation>
        <location evidence="1">Cytoplasm</location>
    </subcellularLocation>
</comment>
<gene>
    <name evidence="13" type="ORF">Xbed_03623</name>
</gene>
<evidence type="ECO:0000256" key="7">
    <source>
        <dbReference type="ARBA" id="ARBA00023172"/>
    </source>
</evidence>
<dbReference type="STRING" id="40578.Xbed_03623"/>
<reference evidence="13 14" key="1">
    <citation type="submission" date="2017-01" db="EMBL/GenBank/DDBJ databases">
        <title>Deconstructing symbiosis and pathogenesis requirements using a combined genomic-metabolomic approach.</title>
        <authorList>
            <person name="Tobias N.J."/>
            <person name="Wolff H."/>
            <person name="Djahanschiri B."/>
            <person name="Ebersberger I."/>
            <person name="Bode H.B."/>
        </authorList>
    </citation>
    <scope>NUCLEOTIDE SEQUENCE [LARGE SCALE GENOMIC DNA]</scope>
    <source>
        <strain evidence="13 14">DSM 4764</strain>
    </source>
</reference>
<dbReference type="GO" id="GO:0015074">
    <property type="term" value="P:DNA integration"/>
    <property type="evidence" value="ECO:0007669"/>
    <property type="project" value="UniProtKB-KW"/>
</dbReference>
<evidence type="ECO:0000256" key="10">
    <source>
        <dbReference type="SAM" id="MobiDB-lite"/>
    </source>
</evidence>
<feature type="domain" description="Core-binding (CB)" evidence="12">
    <location>
        <begin position="4"/>
        <end position="95"/>
    </location>
</feature>
<name>A0A1Y2SA85_9GAMM</name>
<sequence>MASITLRQHIQHYIEHLDTLRYTRDTRLHYQSNLMQFARWCDERGITTAQQVSFAHLESWQRYLSTQKNNQGYPLAASSIVKKLTNVRLLFRWLVKRQYLLYNPARDLELPRTDKGLPRHILSEEETARILSMTNSDTPLGLRDRAIMEMLWSSGIRRSELQRLQVGDVDFGRGVVFIRLGKGRKDRVVPFGKSAQQWTQSYLAEVRPRLVWGKDPGYLFVSNKGKGLTDGSLTQIVRNALHRAEVEKPGGCHLFRHAMATQMLENGADTRHIQAILGHASLETTQIYTQVAIGHLKEVHQQTHPAERDNPTKSTSESGSGRASGKPDAELKPLRTGQPDNPR</sequence>
<dbReference type="Gene3D" id="1.10.443.10">
    <property type="entry name" value="Intergrase catalytic core"/>
    <property type="match status" value="1"/>
</dbReference>
<dbReference type="InterPro" id="IPR010998">
    <property type="entry name" value="Integrase_recombinase_N"/>
</dbReference>
<keyword evidence="2" id="KW-0963">Cytoplasm</keyword>
<evidence type="ECO:0000256" key="3">
    <source>
        <dbReference type="ARBA" id="ARBA00022618"/>
    </source>
</evidence>
<dbReference type="Pfam" id="PF02899">
    <property type="entry name" value="Phage_int_SAM_1"/>
    <property type="match status" value="1"/>
</dbReference>
<protein>
    <submittedName>
        <fullName evidence="13">Integrase/recombinase</fullName>
    </submittedName>
</protein>
<dbReference type="InterPro" id="IPR044068">
    <property type="entry name" value="CB"/>
</dbReference>
<dbReference type="AlphaFoldDB" id="A0A1Y2SA85"/>
<keyword evidence="5" id="KW-0229">DNA integration</keyword>
<evidence type="ECO:0000256" key="4">
    <source>
        <dbReference type="ARBA" id="ARBA00022829"/>
    </source>
</evidence>
<dbReference type="InterPro" id="IPR004107">
    <property type="entry name" value="Integrase_SAM-like_N"/>
</dbReference>
<dbReference type="NCBIfam" id="NF002331">
    <property type="entry name" value="PRK01287.1"/>
    <property type="match status" value="1"/>
</dbReference>
<keyword evidence="4" id="KW-0159">Chromosome partition</keyword>
<evidence type="ECO:0000259" key="12">
    <source>
        <dbReference type="PROSITE" id="PS51900"/>
    </source>
</evidence>
<dbReference type="Proteomes" id="UP000194204">
    <property type="component" value="Unassembled WGS sequence"/>
</dbReference>
<dbReference type="GO" id="GO:0005737">
    <property type="term" value="C:cytoplasm"/>
    <property type="evidence" value="ECO:0007669"/>
    <property type="project" value="UniProtKB-SubCell"/>
</dbReference>
<dbReference type="InterPro" id="IPR011010">
    <property type="entry name" value="DNA_brk_join_enz"/>
</dbReference>